<evidence type="ECO:0000313" key="3">
    <source>
        <dbReference type="Proteomes" id="UP001595607"/>
    </source>
</evidence>
<dbReference type="SUPFAM" id="SSF52096">
    <property type="entry name" value="ClpP/crotonase"/>
    <property type="match status" value="1"/>
</dbReference>
<dbReference type="Proteomes" id="UP001595607">
    <property type="component" value="Unassembled WGS sequence"/>
</dbReference>
<evidence type="ECO:0000313" key="2">
    <source>
        <dbReference type="EMBL" id="MFC3302397.1"/>
    </source>
</evidence>
<accession>A0ABV7MC27</accession>
<gene>
    <name evidence="2" type="ORF">ACFONP_06590</name>
</gene>
<dbReference type="EMBL" id="JBHRVA010000002">
    <property type="protein sequence ID" value="MFC3302397.1"/>
    <property type="molecule type" value="Genomic_DNA"/>
</dbReference>
<organism evidence="2 3">
    <name type="scientific">Parvularcula lutaonensis</name>
    <dbReference type="NCBI Taxonomy" id="491923"/>
    <lineage>
        <taxon>Bacteria</taxon>
        <taxon>Pseudomonadati</taxon>
        <taxon>Pseudomonadota</taxon>
        <taxon>Alphaproteobacteria</taxon>
        <taxon>Parvularculales</taxon>
        <taxon>Parvularculaceae</taxon>
        <taxon>Parvularcula</taxon>
    </lineage>
</organism>
<comment type="similarity">
    <text evidence="1">Belongs to the enoyl-CoA hydratase/isomerase family.</text>
</comment>
<dbReference type="RefSeq" id="WP_189570616.1">
    <property type="nucleotide sequence ID" value="NZ_BMXU01000001.1"/>
</dbReference>
<dbReference type="PANTHER" id="PTHR43802">
    <property type="entry name" value="ENOYL-COA HYDRATASE"/>
    <property type="match status" value="1"/>
</dbReference>
<dbReference type="CDD" id="cd06558">
    <property type="entry name" value="crotonase-like"/>
    <property type="match status" value="1"/>
</dbReference>
<evidence type="ECO:0000256" key="1">
    <source>
        <dbReference type="ARBA" id="ARBA00005254"/>
    </source>
</evidence>
<reference evidence="3" key="1">
    <citation type="journal article" date="2019" name="Int. J. Syst. Evol. Microbiol.">
        <title>The Global Catalogue of Microorganisms (GCM) 10K type strain sequencing project: providing services to taxonomists for standard genome sequencing and annotation.</title>
        <authorList>
            <consortium name="The Broad Institute Genomics Platform"/>
            <consortium name="The Broad Institute Genome Sequencing Center for Infectious Disease"/>
            <person name="Wu L."/>
            <person name="Ma J."/>
        </authorList>
    </citation>
    <scope>NUCLEOTIDE SEQUENCE [LARGE SCALE GENOMIC DNA]</scope>
    <source>
        <strain evidence="3">KCTC 22245</strain>
    </source>
</reference>
<dbReference type="Pfam" id="PF00378">
    <property type="entry name" value="ECH_1"/>
    <property type="match status" value="1"/>
</dbReference>
<name>A0ABV7MC27_9PROT</name>
<dbReference type="InterPro" id="IPR029045">
    <property type="entry name" value="ClpP/crotonase-like_dom_sf"/>
</dbReference>
<dbReference type="InterPro" id="IPR001753">
    <property type="entry name" value="Enoyl-CoA_hydra/iso"/>
</dbReference>
<sequence>MSEILTDTEDGITTITLHRPDAMNAFTPTMLEALVNALAEASNTARVIILKGAGRAFSAGVDLKVLQKATLEHGRVGGVFDGPAAEAAAAVRRTSVPVIAQVHGACFTGALEIALHCDFILTTDDTRFGDTHAKFGIRPTWGMSQMLPTAVGIRRARELSFTARTFTGREAAAWGLANYSYNTAGDLEAAVLDMAKRIAANSPGAIAAYKDLFTLAMENRPLEEALAEEVARDYEAITDTAERLSGFGR</sequence>
<dbReference type="Gene3D" id="3.90.226.10">
    <property type="entry name" value="2-enoyl-CoA Hydratase, Chain A, domain 1"/>
    <property type="match status" value="1"/>
</dbReference>
<protein>
    <submittedName>
        <fullName evidence="2">Enoyl-CoA hydratase/isomerase family protein</fullName>
    </submittedName>
</protein>
<comment type="caution">
    <text evidence="2">The sequence shown here is derived from an EMBL/GenBank/DDBJ whole genome shotgun (WGS) entry which is preliminary data.</text>
</comment>
<dbReference type="PANTHER" id="PTHR43802:SF1">
    <property type="entry name" value="IP11341P-RELATED"/>
    <property type="match status" value="1"/>
</dbReference>
<proteinExistence type="inferred from homology"/>
<keyword evidence="3" id="KW-1185">Reference proteome</keyword>